<evidence type="ECO:0000313" key="1">
    <source>
        <dbReference type="EMBL" id="TDT18121.1"/>
    </source>
</evidence>
<proteinExistence type="predicted"/>
<evidence type="ECO:0000313" key="2">
    <source>
        <dbReference type="Proteomes" id="UP000294558"/>
    </source>
</evidence>
<comment type="caution">
    <text evidence="1">The sequence shown here is derived from an EMBL/GenBank/DDBJ whole genome shotgun (WGS) entry which is preliminary data.</text>
</comment>
<gene>
    <name evidence="1" type="ORF">BDK89_3737</name>
</gene>
<dbReference type="EMBL" id="SOAU01000001">
    <property type="protein sequence ID" value="TDT18121.1"/>
    <property type="molecule type" value="Genomic_DNA"/>
</dbReference>
<dbReference type="AlphaFoldDB" id="A0A4R7I3G8"/>
<protein>
    <submittedName>
        <fullName evidence="1">Uncharacterized protein</fullName>
    </submittedName>
</protein>
<reference evidence="1 2" key="1">
    <citation type="submission" date="2019-03" db="EMBL/GenBank/DDBJ databases">
        <title>Sequencing the genomes of 1000 actinobacteria strains.</title>
        <authorList>
            <person name="Klenk H.-P."/>
        </authorList>
    </citation>
    <scope>NUCLEOTIDE SEQUENCE [LARGE SCALE GENOMIC DNA]</scope>
    <source>
        <strain evidence="1 2">DSM 18936</strain>
    </source>
</reference>
<keyword evidence="2" id="KW-1185">Reference proteome</keyword>
<dbReference type="Proteomes" id="UP000294558">
    <property type="component" value="Unassembled WGS sequence"/>
</dbReference>
<dbReference type="RefSeq" id="WP_133870357.1">
    <property type="nucleotide sequence ID" value="NZ_SOAU01000001.1"/>
</dbReference>
<name>A0A4R7I3G8_9ACTN</name>
<sequence>MLRPATTDALDRLIASAFDVDRELDMALVQLGVLPPLDLSVIRSWLTLDGVGVRARCNSDGHRIIDVLVERRIVASIGHDGAVELPFAASA</sequence>
<organism evidence="1 2">
    <name type="scientific">Ilumatobacter fluminis</name>
    <dbReference type="NCBI Taxonomy" id="467091"/>
    <lineage>
        <taxon>Bacteria</taxon>
        <taxon>Bacillati</taxon>
        <taxon>Actinomycetota</taxon>
        <taxon>Acidimicrobiia</taxon>
        <taxon>Acidimicrobiales</taxon>
        <taxon>Ilumatobacteraceae</taxon>
        <taxon>Ilumatobacter</taxon>
    </lineage>
</organism>
<accession>A0A4R7I3G8</accession>